<dbReference type="GO" id="GO:0000398">
    <property type="term" value="P:mRNA splicing, via spliceosome"/>
    <property type="evidence" value="ECO:0007669"/>
    <property type="project" value="InterPro"/>
</dbReference>
<keyword evidence="8" id="KW-0687">Ribonucleoprotein</keyword>
<keyword evidence="4" id="KW-0747">Spliceosome</keyword>
<evidence type="ECO:0000313" key="9">
    <source>
        <dbReference type="Ensembl" id="ENSSVLP00005017765.1"/>
    </source>
</evidence>
<dbReference type="GeneTree" id="ENSGT00960000186777"/>
<evidence type="ECO:0000256" key="1">
    <source>
        <dbReference type="ARBA" id="ARBA00004123"/>
    </source>
</evidence>
<evidence type="ECO:0000256" key="7">
    <source>
        <dbReference type="ARBA" id="ARBA00023242"/>
    </source>
</evidence>
<dbReference type="InterPro" id="IPR027078">
    <property type="entry name" value="snRNP-E"/>
</dbReference>
<name>A0A8D2D1J5_SCIVU</name>
<proteinExistence type="inferred from homology"/>
<organism evidence="9 10">
    <name type="scientific">Sciurus vulgaris</name>
    <name type="common">Eurasian red squirrel</name>
    <dbReference type="NCBI Taxonomy" id="55149"/>
    <lineage>
        <taxon>Eukaryota</taxon>
        <taxon>Metazoa</taxon>
        <taxon>Chordata</taxon>
        <taxon>Craniata</taxon>
        <taxon>Vertebrata</taxon>
        <taxon>Euteleostomi</taxon>
        <taxon>Mammalia</taxon>
        <taxon>Eutheria</taxon>
        <taxon>Euarchontoglires</taxon>
        <taxon>Glires</taxon>
        <taxon>Rodentia</taxon>
        <taxon>Sciuromorpha</taxon>
        <taxon>Sciuridae</taxon>
        <taxon>Sciurinae</taxon>
        <taxon>Sciurini</taxon>
        <taxon>Sciurus</taxon>
    </lineage>
</organism>
<comment type="similarity">
    <text evidence="2">Belongs to the snRNP Sm proteins family.</text>
</comment>
<dbReference type="Ensembl" id="ENSSVLT00005019776.1">
    <property type="protein sequence ID" value="ENSSVLP00005017765.1"/>
    <property type="gene ID" value="ENSSVLG00005014254.1"/>
</dbReference>
<comment type="subcellular location">
    <subcellularLocation>
        <location evidence="1">Nucleus</location>
    </subcellularLocation>
</comment>
<evidence type="ECO:0000256" key="8">
    <source>
        <dbReference type="ARBA" id="ARBA00023274"/>
    </source>
</evidence>
<keyword evidence="7" id="KW-0539">Nucleus</keyword>
<dbReference type="OrthoDB" id="25620at2759"/>
<dbReference type="Proteomes" id="UP000694564">
    <property type="component" value="Chromosome 2"/>
</dbReference>
<dbReference type="AlphaFoldDB" id="A0A8D2D1J5"/>
<reference evidence="9" key="2">
    <citation type="submission" date="2025-09" db="UniProtKB">
        <authorList>
            <consortium name="Ensembl"/>
        </authorList>
    </citation>
    <scope>IDENTIFICATION</scope>
</reference>
<evidence type="ECO:0000256" key="6">
    <source>
        <dbReference type="ARBA" id="ARBA00023187"/>
    </source>
</evidence>
<reference evidence="9" key="1">
    <citation type="submission" date="2025-08" db="UniProtKB">
        <authorList>
            <consortium name="Ensembl"/>
        </authorList>
    </citation>
    <scope>IDENTIFICATION</scope>
</reference>
<keyword evidence="10" id="KW-1185">Reference proteome</keyword>
<keyword evidence="5" id="KW-0694">RNA-binding</keyword>
<dbReference type="Gene3D" id="2.30.30.100">
    <property type="match status" value="1"/>
</dbReference>
<evidence type="ECO:0000256" key="2">
    <source>
        <dbReference type="ARBA" id="ARBA00006850"/>
    </source>
</evidence>
<evidence type="ECO:0000256" key="5">
    <source>
        <dbReference type="ARBA" id="ARBA00022884"/>
    </source>
</evidence>
<dbReference type="GO" id="GO:0003723">
    <property type="term" value="F:RNA binding"/>
    <property type="evidence" value="ECO:0007669"/>
    <property type="project" value="UniProtKB-KW"/>
</dbReference>
<accession>A0A8D2D1J5</accession>
<dbReference type="GO" id="GO:0005681">
    <property type="term" value="C:spliceosomal complex"/>
    <property type="evidence" value="ECO:0007669"/>
    <property type="project" value="UniProtKB-KW"/>
</dbReference>
<protein>
    <submittedName>
        <fullName evidence="9">Uncharacterized protein</fullName>
    </submittedName>
</protein>
<sequence length="53" mass="6538">MAYHDHGQKKVQKVMVQPIYFTFIYLQNRFCIQVWLYEQMNMWIEGCIIYGKC</sequence>
<keyword evidence="6" id="KW-0508">mRNA splicing</keyword>
<dbReference type="PANTHER" id="PTHR11193">
    <property type="entry name" value="SMALL NUCLEAR RIBONUCLEOPROTEIN E"/>
    <property type="match status" value="1"/>
</dbReference>
<evidence type="ECO:0000313" key="10">
    <source>
        <dbReference type="Proteomes" id="UP000694564"/>
    </source>
</evidence>
<evidence type="ECO:0000256" key="4">
    <source>
        <dbReference type="ARBA" id="ARBA00022728"/>
    </source>
</evidence>
<evidence type="ECO:0000256" key="3">
    <source>
        <dbReference type="ARBA" id="ARBA00022664"/>
    </source>
</evidence>
<keyword evidence="3" id="KW-0507">mRNA processing</keyword>